<dbReference type="InterPro" id="IPR004713">
    <property type="entry name" value="CaH_exchang"/>
</dbReference>
<feature type="transmembrane region" description="Helical" evidence="9">
    <location>
        <begin position="861"/>
        <end position="879"/>
    </location>
</feature>
<feature type="transmembrane region" description="Helical" evidence="9">
    <location>
        <begin position="690"/>
        <end position="713"/>
    </location>
</feature>
<feature type="compositionally biased region" description="Basic and acidic residues" evidence="8">
    <location>
        <begin position="378"/>
        <end position="397"/>
    </location>
</feature>
<feature type="transmembrane region" description="Helical" evidence="9">
    <location>
        <begin position="46"/>
        <end position="65"/>
    </location>
</feature>
<feature type="transmembrane region" description="Helical" evidence="9">
    <location>
        <begin position="820"/>
        <end position="841"/>
    </location>
</feature>
<dbReference type="CDD" id="cd03388">
    <property type="entry name" value="PAP2_SPPase1"/>
    <property type="match status" value="1"/>
</dbReference>
<feature type="transmembrane region" description="Helical" evidence="9">
    <location>
        <begin position="1053"/>
        <end position="1074"/>
    </location>
</feature>
<dbReference type="RefSeq" id="XP_056069888.1">
    <property type="nucleotide sequence ID" value="XM_056215641.1"/>
</dbReference>
<feature type="domain" description="Phosphatidic acid phosphatase type 2/haloperoxidase" evidence="10">
    <location>
        <begin position="40"/>
        <end position="163"/>
    </location>
</feature>
<dbReference type="PANTHER" id="PTHR31503:SF20">
    <property type="entry name" value="CA(2+)_H(+) EXCHANGER, PUTATIVE (EUROFUNG)-RELATED"/>
    <property type="match status" value="1"/>
</dbReference>
<feature type="region of interest" description="Disordered" evidence="8">
    <location>
        <begin position="920"/>
        <end position="944"/>
    </location>
</feature>
<dbReference type="Gene3D" id="1.20.1420.30">
    <property type="entry name" value="NCX, central ion-binding region"/>
    <property type="match status" value="2"/>
</dbReference>
<dbReference type="Pfam" id="PF01569">
    <property type="entry name" value="PAP2"/>
    <property type="match status" value="1"/>
</dbReference>
<feature type="transmembrane region" description="Helical" evidence="9">
    <location>
        <begin position="1081"/>
        <end position="1101"/>
    </location>
</feature>
<feature type="compositionally biased region" description="Polar residues" evidence="8">
    <location>
        <begin position="926"/>
        <end position="935"/>
    </location>
</feature>
<feature type="transmembrane region" description="Helical" evidence="9">
    <location>
        <begin position="953"/>
        <end position="974"/>
    </location>
</feature>
<evidence type="ECO:0000256" key="5">
    <source>
        <dbReference type="ARBA" id="ARBA00022989"/>
    </source>
</evidence>
<feature type="transmembrane region" description="Helical" evidence="9">
    <location>
        <begin position="719"/>
        <end position="739"/>
    </location>
</feature>
<feature type="transmembrane region" description="Helical" evidence="9">
    <location>
        <begin position="246"/>
        <end position="266"/>
    </location>
</feature>
<comment type="caution">
    <text evidence="11">The sequence shown here is derived from an EMBL/GenBank/DDBJ whole genome shotgun (WGS) entry which is preliminary data.</text>
</comment>
<dbReference type="PANTHER" id="PTHR31503">
    <property type="entry name" value="VACUOLAR CALCIUM ION TRANSPORTER"/>
    <property type="match status" value="1"/>
</dbReference>
<keyword evidence="7 9" id="KW-0472">Membrane</keyword>
<feature type="transmembrane region" description="Helical" evidence="9">
    <location>
        <begin position="117"/>
        <end position="138"/>
    </location>
</feature>
<feature type="transmembrane region" description="Helical" evidence="9">
    <location>
        <begin position="171"/>
        <end position="192"/>
    </location>
</feature>
<feature type="compositionally biased region" description="Basic and acidic residues" evidence="8">
    <location>
        <begin position="537"/>
        <end position="553"/>
    </location>
</feature>
<dbReference type="Proteomes" id="UP001140513">
    <property type="component" value="Unassembled WGS sequence"/>
</dbReference>
<feature type="compositionally biased region" description="Basic and acidic residues" evidence="8">
    <location>
        <begin position="562"/>
        <end position="578"/>
    </location>
</feature>
<evidence type="ECO:0000256" key="6">
    <source>
        <dbReference type="ARBA" id="ARBA00023065"/>
    </source>
</evidence>
<gene>
    <name evidence="11" type="ORF">N0V89_006875</name>
</gene>
<evidence type="ECO:0000256" key="1">
    <source>
        <dbReference type="ARBA" id="ARBA00004127"/>
    </source>
</evidence>
<dbReference type="Pfam" id="PF01699">
    <property type="entry name" value="Na_Ca_ex"/>
    <property type="match status" value="2"/>
</dbReference>
<sequence>MQDKLRSPTLDSYFAVTANLGTHTFYMIFLPILFWCGYTNIGRAMVHMLAAGIFFTGFIKDMLCLPRPLSPPLARITMSGSAALEYGFPSSHSSNAVSVAIYALYKFHSAREDYHPNVFLVLQILCYWFAISIVFGRLYCGMHGFLDVVVGSMFGGAIAVAQLVFEQSFDSWLFISSPLPPLVITLFIMILVRIHPEPADDCPCFDDTVSFVSVVIGINIGAWHYAMTGLAIDDPIPSTNPFRLETVGLPRATLRIFLGVVVIFLWRATMKPTLFTVLPPIFRLLEQLRLNLPRAFFLNASKYTSIPTLRGDDNVIPPASELPNMLKNLAHPRKRSVSVGPQSAADAYETLAYRNRRRRESINSLDGAVQEDAAWSPTEKKASHRDERSSSKQREKSPLGVSLLPTPAASRVHSYEQMMGTGHVEGVDITPPDSEAELAVQTPAEAESEKREIFMQLLKPRVRYDVEVVTKLIIYTGIAYIAVCGNPILFEFVGLGTGIRTGSYSNMHAIRRQAHRVASSPGAGTAYNPFSRVRSRDTVAHQDAENAPHRSQSEAHMQLGDEQDRALESAQAEKEFGGPHHANTAPSPTSGRNSLNAEGPATTDFAPSGSTAPKKASADISDKTAVTNDADTHTNGSAVKQRGWVKRIIKGKEEDNDADEGRHESEKLDVDERKRRALKRKIPVGQQVRYVLFGAWINVLLVMVPIGFVVYYTHKINDIGVFLINFIAIIPLAGMLSNATEELAIRVGETLGGLLNASFGNAVELIVSIQALVKDEITIVKTSLIGSMLSNLLLVLGMSFFAGGFNRVEQFFNITVAQTAASLLALCIASLIIPTVFHNMIADIGTGEQDAAQDAKSNSELSHGTAIILLFVYGCYLFFQLKTHVSMYNEPSEKGVKRKQSVDGSVARGIATIGAGTAAASGGAANQSRHLQNSKEAAEDEEDDFEEPNLTMWGALVTLAISTTLVAFCSEFMVSSIDGFTREAGISTTFVGLILLPIVGNAAEHATAVTVAIKDKMDLSIGVAVGSSMQIALLVLPGIVVIGWIAGKEDMNLYFDTFQIAILFVAVLLVNYLIQDGKSHWLEGVLLMSSYIIISLAAWFYPDLPEGSES</sequence>
<proteinExistence type="inferred from homology"/>
<dbReference type="SUPFAM" id="SSF48317">
    <property type="entry name" value="Acid phosphatase/Vanadium-dependent haloperoxidase"/>
    <property type="match status" value="1"/>
</dbReference>
<dbReference type="FunFam" id="1.20.1420.30:FF:000011">
    <property type="entry name" value="Vacuolar calcium ion transporter"/>
    <property type="match status" value="1"/>
</dbReference>
<evidence type="ECO:0000313" key="12">
    <source>
        <dbReference type="Proteomes" id="UP001140513"/>
    </source>
</evidence>
<dbReference type="EMBL" id="JAPEUX010000005">
    <property type="protein sequence ID" value="KAJ4351532.1"/>
    <property type="molecule type" value="Genomic_DNA"/>
</dbReference>
<dbReference type="AlphaFoldDB" id="A0A9W8XIG9"/>
<keyword evidence="12" id="KW-1185">Reference proteome</keyword>
<feature type="compositionally biased region" description="Polar residues" evidence="8">
    <location>
        <begin position="584"/>
        <end position="596"/>
    </location>
</feature>
<feature type="compositionally biased region" description="Polar residues" evidence="8">
    <location>
        <begin position="624"/>
        <end position="637"/>
    </location>
</feature>
<comment type="similarity">
    <text evidence="2">Belongs to the Ca(2+):cation antiporter (CaCA) (TC 2.A.19) family.</text>
</comment>
<evidence type="ECO:0000256" key="4">
    <source>
        <dbReference type="ARBA" id="ARBA00022692"/>
    </source>
</evidence>
<dbReference type="Gene3D" id="1.20.144.10">
    <property type="entry name" value="Phosphatidic acid phosphatase type 2/haloperoxidase"/>
    <property type="match status" value="1"/>
</dbReference>
<dbReference type="GO" id="GO:0015369">
    <property type="term" value="F:calcium:proton antiporter activity"/>
    <property type="evidence" value="ECO:0007669"/>
    <property type="project" value="TreeGrafter"/>
</dbReference>
<keyword evidence="3" id="KW-0813">Transport</keyword>
<feature type="region of interest" description="Disordered" evidence="8">
    <location>
        <begin position="362"/>
        <end position="403"/>
    </location>
</feature>
<evidence type="ECO:0000256" key="8">
    <source>
        <dbReference type="SAM" id="MobiDB-lite"/>
    </source>
</evidence>
<keyword evidence="5 9" id="KW-1133">Transmembrane helix</keyword>
<feature type="transmembrane region" description="Helical" evidence="9">
    <location>
        <begin position="986"/>
        <end position="1003"/>
    </location>
</feature>
<dbReference type="SMART" id="SM00014">
    <property type="entry name" value="acidPPc"/>
    <property type="match status" value="1"/>
</dbReference>
<feature type="transmembrane region" description="Helical" evidence="9">
    <location>
        <begin position="785"/>
        <end position="808"/>
    </location>
</feature>
<evidence type="ECO:0000256" key="9">
    <source>
        <dbReference type="SAM" id="Phobius"/>
    </source>
</evidence>
<dbReference type="InterPro" id="IPR000326">
    <property type="entry name" value="PAP2/HPO"/>
</dbReference>
<organism evidence="11 12">
    <name type="scientific">Didymosphaeria variabile</name>
    <dbReference type="NCBI Taxonomy" id="1932322"/>
    <lineage>
        <taxon>Eukaryota</taxon>
        <taxon>Fungi</taxon>
        <taxon>Dikarya</taxon>
        <taxon>Ascomycota</taxon>
        <taxon>Pezizomycotina</taxon>
        <taxon>Dothideomycetes</taxon>
        <taxon>Pleosporomycetidae</taxon>
        <taxon>Pleosporales</taxon>
        <taxon>Massarineae</taxon>
        <taxon>Didymosphaeriaceae</taxon>
        <taxon>Didymosphaeria</taxon>
    </lineage>
</organism>
<feature type="transmembrane region" description="Helical" evidence="9">
    <location>
        <begin position="204"/>
        <end position="226"/>
    </location>
</feature>
<feature type="region of interest" description="Disordered" evidence="8">
    <location>
        <begin position="537"/>
        <end position="637"/>
    </location>
</feature>
<evidence type="ECO:0000259" key="10">
    <source>
        <dbReference type="SMART" id="SM00014"/>
    </source>
</evidence>
<comment type="subcellular location">
    <subcellularLocation>
        <location evidence="1">Endomembrane system</location>
        <topology evidence="1">Multi-pass membrane protein</topology>
    </subcellularLocation>
</comment>
<protein>
    <recommendedName>
        <fullName evidence="10">Phosphatidic acid phosphatase type 2/haloperoxidase domain-containing protein</fullName>
    </recommendedName>
</protein>
<dbReference type="OrthoDB" id="301434at2759"/>
<dbReference type="GO" id="GO:0012505">
    <property type="term" value="C:endomembrane system"/>
    <property type="evidence" value="ECO:0007669"/>
    <property type="project" value="UniProtKB-SubCell"/>
</dbReference>
<dbReference type="InterPro" id="IPR044880">
    <property type="entry name" value="NCX_ion-bd_dom_sf"/>
</dbReference>
<keyword evidence="4 9" id="KW-0812">Transmembrane</keyword>
<reference evidence="11" key="1">
    <citation type="submission" date="2022-10" db="EMBL/GenBank/DDBJ databases">
        <title>Tapping the CABI collections for fungal endophytes: first genome assemblies for Collariella, Neodidymelliopsis, Ascochyta clinopodiicola, Didymella pomorum, Didymosphaeria variabile, Neocosmospora piperis and Neocucurbitaria cava.</title>
        <authorList>
            <person name="Hill R."/>
        </authorList>
    </citation>
    <scope>NUCLEOTIDE SEQUENCE</scope>
    <source>
        <strain evidence="11">IMI 356815</strain>
    </source>
</reference>
<evidence type="ECO:0000313" key="11">
    <source>
        <dbReference type="EMBL" id="KAJ4351532.1"/>
    </source>
</evidence>
<dbReference type="GO" id="GO:0000329">
    <property type="term" value="C:fungal-type vacuole membrane"/>
    <property type="evidence" value="ECO:0007669"/>
    <property type="project" value="TreeGrafter"/>
</dbReference>
<dbReference type="GeneID" id="80910405"/>
<feature type="transmembrane region" description="Helical" evidence="9">
    <location>
        <begin position="145"/>
        <end position="165"/>
    </location>
</feature>
<dbReference type="InterPro" id="IPR036938">
    <property type="entry name" value="PAP2/HPO_sf"/>
</dbReference>
<accession>A0A9W8XIG9</accession>
<evidence type="ECO:0000256" key="3">
    <source>
        <dbReference type="ARBA" id="ARBA00022448"/>
    </source>
</evidence>
<evidence type="ECO:0000256" key="7">
    <source>
        <dbReference type="ARBA" id="ARBA00023136"/>
    </source>
</evidence>
<dbReference type="GO" id="GO:0006874">
    <property type="term" value="P:intracellular calcium ion homeostasis"/>
    <property type="evidence" value="ECO:0007669"/>
    <property type="project" value="TreeGrafter"/>
</dbReference>
<dbReference type="InterPro" id="IPR004837">
    <property type="entry name" value="NaCa_Exmemb"/>
</dbReference>
<feature type="transmembrane region" description="Helical" evidence="9">
    <location>
        <begin position="1023"/>
        <end position="1047"/>
    </location>
</feature>
<name>A0A9W8XIG9_9PLEO</name>
<evidence type="ECO:0000256" key="2">
    <source>
        <dbReference type="ARBA" id="ARBA00008170"/>
    </source>
</evidence>
<feature type="transmembrane region" description="Helical" evidence="9">
    <location>
        <begin position="12"/>
        <end position="34"/>
    </location>
</feature>
<keyword evidence="6" id="KW-0406">Ion transport</keyword>